<reference evidence="1 2" key="1">
    <citation type="submission" date="2015-07" db="EMBL/GenBank/DDBJ databases">
        <title>The genome of Melipona quadrifasciata.</title>
        <authorList>
            <person name="Pan H."/>
            <person name="Kapheim K."/>
        </authorList>
    </citation>
    <scope>NUCLEOTIDE SEQUENCE [LARGE SCALE GENOMIC DNA]</scope>
    <source>
        <strain evidence="1">0111107301</strain>
        <tissue evidence="1">Whole body</tissue>
    </source>
</reference>
<organism evidence="1 2">
    <name type="scientific">Melipona quadrifasciata</name>
    <dbReference type="NCBI Taxonomy" id="166423"/>
    <lineage>
        <taxon>Eukaryota</taxon>
        <taxon>Metazoa</taxon>
        <taxon>Ecdysozoa</taxon>
        <taxon>Arthropoda</taxon>
        <taxon>Hexapoda</taxon>
        <taxon>Insecta</taxon>
        <taxon>Pterygota</taxon>
        <taxon>Neoptera</taxon>
        <taxon>Endopterygota</taxon>
        <taxon>Hymenoptera</taxon>
        <taxon>Apocrita</taxon>
        <taxon>Aculeata</taxon>
        <taxon>Apoidea</taxon>
        <taxon>Anthophila</taxon>
        <taxon>Apidae</taxon>
        <taxon>Melipona</taxon>
    </lineage>
</organism>
<dbReference type="EMBL" id="KQ435840">
    <property type="protein sequence ID" value="KOX71416.1"/>
    <property type="molecule type" value="Genomic_DNA"/>
</dbReference>
<accession>A0A0M8ZWD9</accession>
<dbReference type="AlphaFoldDB" id="A0A0M8ZWD9"/>
<name>A0A0M8ZWD9_9HYME</name>
<proteinExistence type="predicted"/>
<protein>
    <submittedName>
        <fullName evidence="1">Uncharacterized protein</fullName>
    </submittedName>
</protein>
<keyword evidence="2" id="KW-1185">Reference proteome</keyword>
<dbReference type="Proteomes" id="UP000053105">
    <property type="component" value="Unassembled WGS sequence"/>
</dbReference>
<sequence>MRNKQFNNESDLKEEVSKFFRSKTKDFYKNNVCIKTLGKTRIFNFSHENMAKIFLDI</sequence>
<gene>
    <name evidence="1" type="ORF">WN51_01689</name>
</gene>
<evidence type="ECO:0000313" key="1">
    <source>
        <dbReference type="EMBL" id="KOX71416.1"/>
    </source>
</evidence>
<evidence type="ECO:0000313" key="2">
    <source>
        <dbReference type="Proteomes" id="UP000053105"/>
    </source>
</evidence>